<dbReference type="SUPFAM" id="SSF140996">
    <property type="entry name" value="Hermes dimerisation domain"/>
    <property type="match status" value="1"/>
</dbReference>
<keyword evidence="8" id="KW-1185">Reference proteome</keyword>
<gene>
    <name evidence="7 9" type="ORF">C10A4.1</name>
    <name evidence="7" type="ORF">CELE_C10A4.1</name>
</gene>
<dbReference type="Proteomes" id="UP000001940">
    <property type="component" value="Chromosome X"/>
</dbReference>
<evidence type="ECO:0000256" key="2">
    <source>
        <dbReference type="ARBA" id="ARBA00022723"/>
    </source>
</evidence>
<dbReference type="SUPFAM" id="SSF53098">
    <property type="entry name" value="Ribonuclease H-like"/>
    <property type="match status" value="1"/>
</dbReference>
<accession>Q17894</accession>
<dbReference type="AGR" id="WB:WBGene00015662"/>
<feature type="domain" description="HAT C-terminal dimerisation" evidence="6">
    <location>
        <begin position="441"/>
        <end position="516"/>
    </location>
</feature>
<dbReference type="GO" id="GO:0046983">
    <property type="term" value="F:protein dimerization activity"/>
    <property type="evidence" value="ECO:0007669"/>
    <property type="project" value="InterPro"/>
</dbReference>
<keyword evidence="5" id="KW-0539">Nucleus</keyword>
<dbReference type="Reactome" id="R-CEL-4551638">
    <property type="pathway name" value="SUMOylation of chromatin organization proteins"/>
</dbReference>
<evidence type="ECO:0000256" key="5">
    <source>
        <dbReference type="ARBA" id="ARBA00023242"/>
    </source>
</evidence>
<name>Q17894_CAEEL</name>
<dbReference type="eggNOG" id="KOG1121">
    <property type="taxonomic scope" value="Eukaryota"/>
</dbReference>
<dbReference type="InterPro" id="IPR008906">
    <property type="entry name" value="HATC_C_dom"/>
</dbReference>
<protein>
    <submittedName>
        <fullName evidence="7">HAT C-terminal dimerisation domain-containing protein</fullName>
    </submittedName>
</protein>
<evidence type="ECO:0000256" key="3">
    <source>
        <dbReference type="ARBA" id="ARBA00022771"/>
    </source>
</evidence>
<keyword evidence="3" id="KW-0863">Zinc-finger</keyword>
<dbReference type="EMBL" id="BX284606">
    <property type="protein sequence ID" value="CCD62403.2"/>
    <property type="molecule type" value="Genomic_DNA"/>
</dbReference>
<dbReference type="OrthoDB" id="5865631at2759"/>
<dbReference type="FunCoup" id="Q17894">
    <property type="interactions" value="1863"/>
</dbReference>
<evidence type="ECO:0000313" key="9">
    <source>
        <dbReference type="WormBase" id="C10A4.1"/>
    </source>
</evidence>
<dbReference type="InterPro" id="IPR012337">
    <property type="entry name" value="RNaseH-like_sf"/>
</dbReference>
<dbReference type="RefSeq" id="NP_001359820.1">
    <property type="nucleotide sequence ID" value="NM_001373355.2"/>
</dbReference>
<sequence>MFTSAAIQKKESAKIHRAITSMIAIDLMSLTTVEKPGFKNLIATLRPNFKLKSRWSITREDLPNLYDEYKAKLEDELLSVDHAVLGFDLWSDEGSKHEVNGVIVYFLQNNEVVHRVLGVLNCRESKHTAQNIALGLKELISEYKIEGKIVCMCRDGGSNVQNACDLLKCESFDCLSHKLHLAANDATKNMVGVGRVLLLYKKLVRKLKKSTVTAKQFESIQEVLELPVLCLQKSSSVRWSHMKLMFDRALIRKSAIEKLMETNNTLPQLTENDWNVIQNVSDVFTPIDLFSKKTQDRETPASQVIPLCYALIDHCKESIDHPEAFKAIEDRMQKELKKYSACRYLQFATLLDPRYKDHFCTDEFKHMFIEEFEKCNEDDVYITSDNEVRLLDSHSDSSDEAPAKNAKFDFEKFIEKRISEQPKPIPNCDNSLTARMEVQRYLSTSVEQVNPRQFWTSRVTTSVYPRLCKFAARFIICPSGSAEVERVFSTAGVILNKFRKSLYSEHFKLHLFLSKNIPIMDNTEPNLLTFDE</sequence>
<evidence type="ECO:0000313" key="8">
    <source>
        <dbReference type="Proteomes" id="UP000001940"/>
    </source>
</evidence>
<dbReference type="InParanoid" id="Q17894"/>
<dbReference type="WormBase" id="C10A4.1">
    <property type="protein sequence ID" value="CE53303"/>
    <property type="gene ID" value="WBGene00015662"/>
</dbReference>
<dbReference type="Pfam" id="PF05699">
    <property type="entry name" value="Dimer_Tnp_hAT"/>
    <property type="match status" value="1"/>
</dbReference>
<dbReference type="STRING" id="6239.C10A4.1.1"/>
<dbReference type="UCSC" id="C10A4.1">
    <property type="organism name" value="c. elegans"/>
</dbReference>
<keyword evidence="2" id="KW-0479">Metal-binding</keyword>
<evidence type="ECO:0000256" key="1">
    <source>
        <dbReference type="ARBA" id="ARBA00004123"/>
    </source>
</evidence>
<dbReference type="PhylomeDB" id="Q17894"/>
<keyword evidence="4" id="KW-0862">Zinc</keyword>
<comment type="subcellular location">
    <subcellularLocation>
        <location evidence="1">Nucleus</location>
    </subcellularLocation>
</comment>
<proteinExistence type="predicted"/>
<dbReference type="CTD" id="182482"/>
<dbReference type="GO" id="GO:0008270">
    <property type="term" value="F:zinc ion binding"/>
    <property type="evidence" value="ECO:0007669"/>
    <property type="project" value="UniProtKB-KW"/>
</dbReference>
<dbReference type="HOGENOM" id="CLU_009123_12_6_1"/>
<dbReference type="PANTHER" id="PTHR46481">
    <property type="entry name" value="ZINC FINGER BED DOMAIN-CONTAINING PROTEIN 4"/>
    <property type="match status" value="1"/>
</dbReference>
<dbReference type="PaxDb" id="6239-C10A4.1"/>
<evidence type="ECO:0000256" key="4">
    <source>
        <dbReference type="ARBA" id="ARBA00022833"/>
    </source>
</evidence>
<organism evidence="7 8">
    <name type="scientific">Caenorhabditis elegans</name>
    <dbReference type="NCBI Taxonomy" id="6239"/>
    <lineage>
        <taxon>Eukaryota</taxon>
        <taxon>Metazoa</taxon>
        <taxon>Ecdysozoa</taxon>
        <taxon>Nematoda</taxon>
        <taxon>Chromadorea</taxon>
        <taxon>Rhabditida</taxon>
        <taxon>Rhabditina</taxon>
        <taxon>Rhabditomorpha</taxon>
        <taxon>Rhabditoidea</taxon>
        <taxon>Rhabditidae</taxon>
        <taxon>Peloderinae</taxon>
        <taxon>Caenorhabditis</taxon>
    </lineage>
</organism>
<dbReference type="GeneID" id="182482"/>
<dbReference type="InterPro" id="IPR052035">
    <property type="entry name" value="ZnF_BED_domain_contain"/>
</dbReference>
<dbReference type="PANTHER" id="PTHR46481:SF10">
    <property type="entry name" value="ZINC FINGER BED DOMAIN-CONTAINING PROTEIN 39"/>
    <property type="match status" value="1"/>
</dbReference>
<dbReference type="Bgee" id="WBGene00015662">
    <property type="expression patterns" value="Expressed in adult organism"/>
</dbReference>
<dbReference type="GO" id="GO:0006357">
    <property type="term" value="P:regulation of transcription by RNA polymerase II"/>
    <property type="evidence" value="ECO:0000318"/>
    <property type="project" value="GO_Central"/>
</dbReference>
<dbReference type="SMR" id="Q17894"/>
<evidence type="ECO:0000313" key="7">
    <source>
        <dbReference type="EMBL" id="CCD62403.2"/>
    </source>
</evidence>
<dbReference type="GO" id="GO:0005634">
    <property type="term" value="C:nucleus"/>
    <property type="evidence" value="ECO:0000318"/>
    <property type="project" value="GO_Central"/>
</dbReference>
<evidence type="ECO:0000259" key="6">
    <source>
        <dbReference type="Pfam" id="PF05699"/>
    </source>
</evidence>
<dbReference type="AlphaFoldDB" id="Q17894"/>
<dbReference type="KEGG" id="cel:CELE_C10A4.1"/>
<reference evidence="7 8" key="1">
    <citation type="journal article" date="1998" name="Science">
        <title>Genome sequence of the nematode C. elegans: a platform for investigating biology.</title>
        <authorList>
            <consortium name="The C. elegans sequencing consortium"/>
            <person name="Sulson J.E."/>
            <person name="Waterston R."/>
        </authorList>
    </citation>
    <scope>NUCLEOTIDE SEQUENCE [LARGE SCALE GENOMIC DNA]</scope>
    <source>
        <strain evidence="7 8">Bristol N2</strain>
    </source>
</reference>